<dbReference type="CTD" id="25788"/>
<dbReference type="Bgee" id="ENSGGOG00000023516">
    <property type="expression patterns" value="Expressed in liver and 6 other cell types or tissues"/>
</dbReference>
<evidence type="ECO:0000313" key="2">
    <source>
        <dbReference type="Ensembl" id="ENSGGOP00000038356.1"/>
    </source>
</evidence>
<gene>
    <name evidence="2" type="primary">FSBP</name>
</gene>
<dbReference type="AlphaFoldDB" id="A0A2I2YTT7"/>
<dbReference type="Ensembl" id="ENSGGOT00000065641.1">
    <property type="protein sequence ID" value="ENSGGOP00000038356.1"/>
    <property type="gene ID" value="ENSGGOG00000023516.2"/>
</dbReference>
<protein>
    <submittedName>
        <fullName evidence="2">RAD54 homolog B</fullName>
    </submittedName>
</protein>
<reference evidence="2" key="4">
    <citation type="submission" date="2025-09" db="UniProtKB">
        <authorList>
            <consortium name="Ensembl"/>
        </authorList>
    </citation>
    <scope>IDENTIFICATION</scope>
</reference>
<evidence type="ECO:0000313" key="3">
    <source>
        <dbReference type="Proteomes" id="UP000001519"/>
    </source>
</evidence>
<sequence>MRRSAAPSQLQGNSFKKPKFIPPGRSNPGRSNPGLNEEITKLNPDIKLFEGVAVNNTFLPSQNDLRICSLNLPSEESTREINYRGNCSGKYCFEAPTLATLDPPHTVQTWMRRHRLVPVHYR</sequence>
<reference evidence="2 3" key="2">
    <citation type="journal article" date="2012" name="Nature">
        <title>Insights into hominid evolution from the gorilla genome sequence.</title>
        <authorList>
            <person name="Scally A."/>
            <person name="Dutheil J.Y."/>
            <person name="Hillier L.W."/>
            <person name="Jordan G.E."/>
            <person name="Goodhead I."/>
            <person name="Herrero J."/>
            <person name="Hobolth A."/>
            <person name="Lappalainen T."/>
            <person name="Mailund T."/>
            <person name="Marques-Bonet T."/>
            <person name="McCarthy S."/>
            <person name="Montgomery S.H."/>
            <person name="Schwalie P.C."/>
            <person name="Tang Y.A."/>
            <person name="Ward M.C."/>
            <person name="Xue Y."/>
            <person name="Yngvadottir B."/>
            <person name="Alkan C."/>
            <person name="Andersen L.N."/>
            <person name="Ayub Q."/>
            <person name="Ball E.V."/>
            <person name="Beal K."/>
            <person name="Bradley B.J."/>
            <person name="Chen Y."/>
            <person name="Clee C.M."/>
            <person name="Fitzgerald S."/>
            <person name="Graves T.A."/>
            <person name="Gu Y."/>
            <person name="Heath P."/>
            <person name="Heger A."/>
            <person name="Karakoc E."/>
            <person name="Kolb-Kokocinski A."/>
            <person name="Laird G.K."/>
            <person name="Lunter G."/>
            <person name="Meader S."/>
            <person name="Mort M."/>
            <person name="Mullikin J.C."/>
            <person name="Munch K."/>
            <person name="O'Connor T.D."/>
            <person name="Phillips A.D."/>
            <person name="Prado-Martinez J."/>
            <person name="Rogers A.S."/>
            <person name="Sajjadian S."/>
            <person name="Schmidt D."/>
            <person name="Shaw K."/>
            <person name="Simpson J.T."/>
            <person name="Stenson P.D."/>
            <person name="Turner D.J."/>
            <person name="Vigilant L."/>
            <person name="Vilella A.J."/>
            <person name="Whitener W."/>
            <person name="Zhu B."/>
            <person name="Cooper D.N."/>
            <person name="de Jong P."/>
            <person name="Dermitzakis E.T."/>
            <person name="Eichler E.E."/>
            <person name="Flicek P."/>
            <person name="Goldman N."/>
            <person name="Mundy N.I."/>
            <person name="Ning Z."/>
            <person name="Odom D.T."/>
            <person name="Ponting C.P."/>
            <person name="Quail M.A."/>
            <person name="Ryder O.A."/>
            <person name="Searle S.M."/>
            <person name="Warren W.C."/>
            <person name="Wilson R.K."/>
            <person name="Schierup M.H."/>
            <person name="Rogers J."/>
            <person name="Tyler-Smith C."/>
            <person name="Durbin R."/>
        </authorList>
    </citation>
    <scope>NUCLEOTIDE SEQUENCE [LARGE SCALE GENOMIC DNA]</scope>
</reference>
<name>A0A2I2YTT7_GORGO</name>
<proteinExistence type="predicted"/>
<dbReference type="GeneTree" id="ENSGT00940000156966"/>
<accession>A0A2I2YTT7</accession>
<reference evidence="2" key="3">
    <citation type="submission" date="2025-08" db="UniProtKB">
        <authorList>
            <consortium name="Ensembl"/>
        </authorList>
    </citation>
    <scope>IDENTIFICATION</scope>
</reference>
<organism evidence="2 3">
    <name type="scientific">Gorilla gorilla gorilla</name>
    <name type="common">Western lowland gorilla</name>
    <dbReference type="NCBI Taxonomy" id="9595"/>
    <lineage>
        <taxon>Eukaryota</taxon>
        <taxon>Metazoa</taxon>
        <taxon>Chordata</taxon>
        <taxon>Craniata</taxon>
        <taxon>Vertebrata</taxon>
        <taxon>Euteleostomi</taxon>
        <taxon>Mammalia</taxon>
        <taxon>Eutheria</taxon>
        <taxon>Euarchontoglires</taxon>
        <taxon>Primates</taxon>
        <taxon>Haplorrhini</taxon>
        <taxon>Catarrhini</taxon>
        <taxon>Hominidae</taxon>
        <taxon>Gorilla</taxon>
    </lineage>
</organism>
<dbReference type="EMBL" id="CABD030059906">
    <property type="status" value="NOT_ANNOTATED_CDS"/>
    <property type="molecule type" value="Genomic_DNA"/>
</dbReference>
<feature type="compositionally biased region" description="Polar residues" evidence="1">
    <location>
        <begin position="1"/>
        <end position="14"/>
    </location>
</feature>
<keyword evidence="3" id="KW-1185">Reference proteome</keyword>
<dbReference type="EMBL" id="CABD030059907">
    <property type="status" value="NOT_ANNOTATED_CDS"/>
    <property type="molecule type" value="Genomic_DNA"/>
</dbReference>
<dbReference type="EMBL" id="CABD030059908">
    <property type="status" value="NOT_ANNOTATED_CDS"/>
    <property type="molecule type" value="Genomic_DNA"/>
</dbReference>
<dbReference type="Proteomes" id="UP000001519">
    <property type="component" value="Chromosome 8"/>
</dbReference>
<evidence type="ECO:0000256" key="1">
    <source>
        <dbReference type="SAM" id="MobiDB-lite"/>
    </source>
</evidence>
<reference evidence="3" key="1">
    <citation type="submission" date="2011-05" db="EMBL/GenBank/DDBJ databases">
        <title>Insights into the evolution of the great apes provided by the gorilla genome.</title>
        <authorList>
            <person name="Scally A."/>
        </authorList>
    </citation>
    <scope>NUCLEOTIDE SEQUENCE [LARGE SCALE GENOMIC DNA]</scope>
</reference>
<feature type="region of interest" description="Disordered" evidence="1">
    <location>
        <begin position="1"/>
        <end position="38"/>
    </location>
</feature>